<comment type="caution">
    <text evidence="1">The sequence shown here is derived from an EMBL/GenBank/DDBJ whole genome shotgun (WGS) entry which is preliminary data.</text>
</comment>
<protein>
    <submittedName>
        <fullName evidence="1">Uncharacterized protein</fullName>
    </submittedName>
</protein>
<evidence type="ECO:0000313" key="2">
    <source>
        <dbReference type="Proteomes" id="UP001162972"/>
    </source>
</evidence>
<reference evidence="1 2" key="1">
    <citation type="journal article" date="2023" name="Int. J. Mol. Sci.">
        <title>De Novo Assembly and Annotation of 11 Diverse Shrub Willow (Salix) Genomes Reveals Novel Gene Organization in Sex-Linked Regions.</title>
        <authorList>
            <person name="Hyden B."/>
            <person name="Feng K."/>
            <person name="Yates T.B."/>
            <person name="Jawdy S."/>
            <person name="Cereghino C."/>
            <person name="Smart L.B."/>
            <person name="Muchero W."/>
        </authorList>
    </citation>
    <scope>NUCLEOTIDE SEQUENCE [LARGE SCALE GENOMIC DNA]</scope>
    <source>
        <tissue evidence="1">Shoot tip</tissue>
    </source>
</reference>
<accession>A0AAD6JQM2</accession>
<proteinExistence type="predicted"/>
<name>A0AAD6JQM2_9ROSI</name>
<dbReference type="Proteomes" id="UP001162972">
    <property type="component" value="Chromosome 9"/>
</dbReference>
<organism evidence="1 2">
    <name type="scientific">Salix udensis</name>
    <dbReference type="NCBI Taxonomy" id="889485"/>
    <lineage>
        <taxon>Eukaryota</taxon>
        <taxon>Viridiplantae</taxon>
        <taxon>Streptophyta</taxon>
        <taxon>Embryophyta</taxon>
        <taxon>Tracheophyta</taxon>
        <taxon>Spermatophyta</taxon>
        <taxon>Magnoliopsida</taxon>
        <taxon>eudicotyledons</taxon>
        <taxon>Gunneridae</taxon>
        <taxon>Pentapetalae</taxon>
        <taxon>rosids</taxon>
        <taxon>fabids</taxon>
        <taxon>Malpighiales</taxon>
        <taxon>Salicaceae</taxon>
        <taxon>Saliceae</taxon>
        <taxon>Salix</taxon>
    </lineage>
</organism>
<evidence type="ECO:0000313" key="1">
    <source>
        <dbReference type="EMBL" id="KAJ6408757.1"/>
    </source>
</evidence>
<gene>
    <name evidence="1" type="ORF">OIU84_008453</name>
</gene>
<sequence>MPRVMNSSFYQCTHATKIKQDCLVFQMASVVDFFLIQHFFVLHRDASDQKFRRKDGNAENQLMNAMAVAVSNCKQWLSAQLSRSLLMRTVMPAEAQAAANVRVEAICMKMTQQS</sequence>
<dbReference type="AlphaFoldDB" id="A0AAD6JQM2"/>
<keyword evidence="2" id="KW-1185">Reference proteome</keyword>
<dbReference type="EMBL" id="JAPFFJ010000015">
    <property type="protein sequence ID" value="KAJ6408757.1"/>
    <property type="molecule type" value="Genomic_DNA"/>
</dbReference>